<feature type="active site" evidence="16">
    <location>
        <position position="322"/>
    </location>
</feature>
<dbReference type="PROSITE" id="PS51387">
    <property type="entry name" value="FAD_PCMH"/>
    <property type="match status" value="1"/>
</dbReference>
<dbReference type="GO" id="GO:0005829">
    <property type="term" value="C:cytosol"/>
    <property type="evidence" value="ECO:0007669"/>
    <property type="project" value="TreeGrafter"/>
</dbReference>
<dbReference type="EC" id="1.3.1.98" evidence="16"/>
<evidence type="ECO:0000256" key="10">
    <source>
        <dbReference type="ARBA" id="ARBA00022960"/>
    </source>
</evidence>
<name>A0A1F4Y084_9BACT</name>
<dbReference type="GO" id="GO:0051301">
    <property type="term" value="P:cell division"/>
    <property type="evidence" value="ECO:0007669"/>
    <property type="project" value="UniProtKB-KW"/>
</dbReference>
<comment type="subcellular location">
    <subcellularLocation>
        <location evidence="3 16">Cytoplasm</location>
    </subcellularLocation>
</comment>
<comment type="caution">
    <text evidence="18">The sequence shown here is derived from an EMBL/GenBank/DDBJ whole genome shotgun (WGS) entry which is preliminary data.</text>
</comment>
<keyword evidence="11 16" id="KW-0573">Peptidoglycan synthesis</keyword>
<dbReference type="NCBIfam" id="NF010478">
    <property type="entry name" value="PRK13903.1"/>
    <property type="match status" value="1"/>
</dbReference>
<evidence type="ECO:0000256" key="1">
    <source>
        <dbReference type="ARBA" id="ARBA00001974"/>
    </source>
</evidence>
<dbReference type="Gene3D" id="3.90.78.10">
    <property type="entry name" value="UDP-N-acetylenolpyruvoylglucosamine reductase, C-terminal domain"/>
    <property type="match status" value="1"/>
</dbReference>
<dbReference type="InterPro" id="IPR016166">
    <property type="entry name" value="FAD-bd_PCMH"/>
</dbReference>
<dbReference type="UniPathway" id="UPA00219"/>
<evidence type="ECO:0000256" key="8">
    <source>
        <dbReference type="ARBA" id="ARBA00022827"/>
    </source>
</evidence>
<keyword evidence="14 16" id="KW-0961">Cell wall biogenesis/degradation</keyword>
<organism evidence="18 19">
    <name type="scientific">Candidatus Adlerbacteria bacterium RIFCSPLOWO2_01_FULL_54_16</name>
    <dbReference type="NCBI Taxonomy" id="1797244"/>
    <lineage>
        <taxon>Bacteria</taxon>
        <taxon>Candidatus Adleribacteriota</taxon>
    </lineage>
</organism>
<comment type="function">
    <text evidence="2 16">Cell wall formation.</text>
</comment>
<keyword evidence="10 16" id="KW-0133">Cell shape</keyword>
<dbReference type="InterPro" id="IPR036635">
    <property type="entry name" value="MurB_C_sf"/>
</dbReference>
<sequence>MTIEENVILAPYTTFRIGGPARFFARVKNVDELREALDFARAQNQQLLILGGGSNVLIDDDGFDGLVIKMEMEGAVFDNELVVADAGESWDALVEKATRKDLWGIENLSGIPGTVGAAPMQNIGAYGQELAKSVLWVETLDKKSGNILRFDNSRCDFGYRTSHFKRDGGHIILKVALKLHKNGAPDVSYRDLSALKLQTLPEVRAAVLDVRSKKFPDLSKEGTAGSFFLNPVVPALKADELARIFPDLPQFPAQDGVKISLAWLLDRALRAKGLRIGGARLFERQPLVVAAGRNAAAGDIRALAAKIKDLVRENFDIELDEEVKIIG</sequence>
<evidence type="ECO:0000256" key="11">
    <source>
        <dbReference type="ARBA" id="ARBA00022984"/>
    </source>
</evidence>
<dbReference type="InterPro" id="IPR011601">
    <property type="entry name" value="MurB_C"/>
</dbReference>
<comment type="cofactor">
    <cofactor evidence="1 16">
        <name>FAD</name>
        <dbReference type="ChEBI" id="CHEBI:57692"/>
    </cofactor>
</comment>
<dbReference type="HAMAP" id="MF_00037">
    <property type="entry name" value="MurB"/>
    <property type="match status" value="1"/>
</dbReference>
<dbReference type="InterPro" id="IPR006094">
    <property type="entry name" value="Oxid_FAD_bind_N"/>
</dbReference>
<dbReference type="AlphaFoldDB" id="A0A1F4Y084"/>
<feature type="domain" description="FAD-binding PCMH-type" evidence="17">
    <location>
        <begin position="16"/>
        <end position="182"/>
    </location>
</feature>
<dbReference type="EMBL" id="MEWY01000003">
    <property type="protein sequence ID" value="OGC87377.1"/>
    <property type="molecule type" value="Genomic_DNA"/>
</dbReference>
<protein>
    <recommendedName>
        <fullName evidence="16">UDP-N-acetylenolpyruvoylglucosamine reductase</fullName>
        <ecNumber evidence="16">1.3.1.98</ecNumber>
    </recommendedName>
    <alternativeName>
        <fullName evidence="16">UDP-N-acetylmuramate dehydrogenase</fullName>
    </alternativeName>
</protein>
<comment type="catalytic activity">
    <reaction evidence="15 16">
        <text>UDP-N-acetyl-alpha-D-muramate + NADP(+) = UDP-N-acetyl-3-O-(1-carboxyvinyl)-alpha-D-glucosamine + NADPH + H(+)</text>
        <dbReference type="Rhea" id="RHEA:12248"/>
        <dbReference type="ChEBI" id="CHEBI:15378"/>
        <dbReference type="ChEBI" id="CHEBI:57783"/>
        <dbReference type="ChEBI" id="CHEBI:58349"/>
        <dbReference type="ChEBI" id="CHEBI:68483"/>
        <dbReference type="ChEBI" id="CHEBI:70757"/>
        <dbReference type="EC" id="1.3.1.98"/>
    </reaction>
</comment>
<evidence type="ECO:0000256" key="16">
    <source>
        <dbReference type="HAMAP-Rule" id="MF_00037"/>
    </source>
</evidence>
<dbReference type="GO" id="GO:0008360">
    <property type="term" value="P:regulation of cell shape"/>
    <property type="evidence" value="ECO:0007669"/>
    <property type="project" value="UniProtKB-KW"/>
</dbReference>
<evidence type="ECO:0000256" key="7">
    <source>
        <dbReference type="ARBA" id="ARBA00022630"/>
    </source>
</evidence>
<dbReference type="NCBIfam" id="TIGR00179">
    <property type="entry name" value="murB"/>
    <property type="match status" value="1"/>
</dbReference>
<evidence type="ECO:0000256" key="4">
    <source>
        <dbReference type="ARBA" id="ARBA00004752"/>
    </source>
</evidence>
<evidence type="ECO:0000313" key="19">
    <source>
        <dbReference type="Proteomes" id="UP000176943"/>
    </source>
</evidence>
<keyword evidence="9 16" id="KW-0521">NADP</keyword>
<dbReference type="Proteomes" id="UP000176943">
    <property type="component" value="Unassembled WGS sequence"/>
</dbReference>
<dbReference type="SUPFAM" id="SSF56194">
    <property type="entry name" value="Uridine diphospho-N-Acetylenolpyruvylglucosamine reductase, MurB, C-terminal domain"/>
    <property type="match status" value="1"/>
</dbReference>
<dbReference type="GO" id="GO:0008762">
    <property type="term" value="F:UDP-N-acetylmuramate dehydrogenase activity"/>
    <property type="evidence" value="ECO:0007669"/>
    <property type="project" value="UniProtKB-UniRule"/>
</dbReference>
<dbReference type="NCBIfam" id="NF000755">
    <property type="entry name" value="PRK00046.1"/>
    <property type="match status" value="1"/>
</dbReference>
<keyword evidence="6 16" id="KW-0132">Cell division</keyword>
<evidence type="ECO:0000256" key="15">
    <source>
        <dbReference type="ARBA" id="ARBA00048914"/>
    </source>
</evidence>
<dbReference type="InterPro" id="IPR003170">
    <property type="entry name" value="MurB"/>
</dbReference>
<evidence type="ECO:0000256" key="3">
    <source>
        <dbReference type="ARBA" id="ARBA00004496"/>
    </source>
</evidence>
<evidence type="ECO:0000256" key="9">
    <source>
        <dbReference type="ARBA" id="ARBA00022857"/>
    </source>
</evidence>
<dbReference type="Pfam" id="PF02873">
    <property type="entry name" value="MurB_C"/>
    <property type="match status" value="1"/>
</dbReference>
<evidence type="ECO:0000256" key="6">
    <source>
        <dbReference type="ARBA" id="ARBA00022618"/>
    </source>
</evidence>
<dbReference type="Gene3D" id="3.30.43.10">
    <property type="entry name" value="Uridine Diphospho-n-acetylenolpyruvylglucosamine Reductase, domain 2"/>
    <property type="match status" value="1"/>
</dbReference>
<evidence type="ECO:0000256" key="2">
    <source>
        <dbReference type="ARBA" id="ARBA00003921"/>
    </source>
</evidence>
<dbReference type="SUPFAM" id="SSF56176">
    <property type="entry name" value="FAD-binding/transporter-associated domain-like"/>
    <property type="match status" value="1"/>
</dbReference>
<evidence type="ECO:0000256" key="12">
    <source>
        <dbReference type="ARBA" id="ARBA00023002"/>
    </source>
</evidence>
<feature type="active site" evidence="16">
    <location>
        <position position="160"/>
    </location>
</feature>
<proteinExistence type="inferred from homology"/>
<evidence type="ECO:0000256" key="5">
    <source>
        <dbReference type="ARBA" id="ARBA00022490"/>
    </source>
</evidence>
<dbReference type="InterPro" id="IPR016167">
    <property type="entry name" value="FAD-bd_PCMH_sub1"/>
</dbReference>
<keyword evidence="12 16" id="KW-0560">Oxidoreductase</keyword>
<comment type="pathway">
    <text evidence="4 16">Cell wall biogenesis; peptidoglycan biosynthesis.</text>
</comment>
<evidence type="ECO:0000256" key="13">
    <source>
        <dbReference type="ARBA" id="ARBA00023306"/>
    </source>
</evidence>
<dbReference type="GO" id="GO:0071949">
    <property type="term" value="F:FAD binding"/>
    <property type="evidence" value="ECO:0007669"/>
    <property type="project" value="InterPro"/>
</dbReference>
<dbReference type="Gene3D" id="3.30.465.10">
    <property type="match status" value="1"/>
</dbReference>
<feature type="active site" description="Proton donor" evidence="16">
    <location>
        <position position="226"/>
    </location>
</feature>
<evidence type="ECO:0000259" key="17">
    <source>
        <dbReference type="PROSITE" id="PS51387"/>
    </source>
</evidence>
<reference evidence="18 19" key="1">
    <citation type="journal article" date="2016" name="Nat. Commun.">
        <title>Thousands of microbial genomes shed light on interconnected biogeochemical processes in an aquifer system.</title>
        <authorList>
            <person name="Anantharaman K."/>
            <person name="Brown C.T."/>
            <person name="Hug L.A."/>
            <person name="Sharon I."/>
            <person name="Castelle C.J."/>
            <person name="Probst A.J."/>
            <person name="Thomas B.C."/>
            <person name="Singh A."/>
            <person name="Wilkins M.J."/>
            <person name="Karaoz U."/>
            <person name="Brodie E.L."/>
            <person name="Williams K.H."/>
            <person name="Hubbard S.S."/>
            <person name="Banfield J.F."/>
        </authorList>
    </citation>
    <scope>NUCLEOTIDE SEQUENCE [LARGE SCALE GENOMIC DNA]</scope>
</reference>
<dbReference type="GO" id="GO:0009252">
    <property type="term" value="P:peptidoglycan biosynthetic process"/>
    <property type="evidence" value="ECO:0007669"/>
    <property type="project" value="UniProtKB-UniRule"/>
</dbReference>
<keyword evidence="8 16" id="KW-0274">FAD</keyword>
<dbReference type="PANTHER" id="PTHR21071:SF4">
    <property type="entry name" value="UDP-N-ACETYLENOLPYRUVOYLGLUCOSAMINE REDUCTASE"/>
    <property type="match status" value="1"/>
</dbReference>
<gene>
    <name evidence="16" type="primary">murB</name>
    <name evidence="18" type="ORF">A3B33_00275</name>
</gene>
<dbReference type="InterPro" id="IPR036318">
    <property type="entry name" value="FAD-bd_PCMH-like_sf"/>
</dbReference>
<keyword evidence="7 16" id="KW-0285">Flavoprotein</keyword>
<keyword evidence="5 16" id="KW-0963">Cytoplasm</keyword>
<dbReference type="Pfam" id="PF01565">
    <property type="entry name" value="FAD_binding_4"/>
    <property type="match status" value="1"/>
</dbReference>
<accession>A0A1F4Y084</accession>
<keyword evidence="13 16" id="KW-0131">Cell cycle</keyword>
<dbReference type="PANTHER" id="PTHR21071">
    <property type="entry name" value="UDP-N-ACETYLENOLPYRUVOYLGLUCOSAMINE REDUCTASE"/>
    <property type="match status" value="1"/>
</dbReference>
<dbReference type="InterPro" id="IPR016169">
    <property type="entry name" value="FAD-bd_PCMH_sub2"/>
</dbReference>
<dbReference type="GO" id="GO:0071555">
    <property type="term" value="P:cell wall organization"/>
    <property type="evidence" value="ECO:0007669"/>
    <property type="project" value="UniProtKB-KW"/>
</dbReference>
<evidence type="ECO:0000256" key="14">
    <source>
        <dbReference type="ARBA" id="ARBA00023316"/>
    </source>
</evidence>
<comment type="similarity">
    <text evidence="16">Belongs to the MurB family.</text>
</comment>
<evidence type="ECO:0000313" key="18">
    <source>
        <dbReference type="EMBL" id="OGC87377.1"/>
    </source>
</evidence>